<keyword evidence="1" id="KW-0472">Membrane</keyword>
<feature type="transmembrane region" description="Helical" evidence="1">
    <location>
        <begin position="46"/>
        <end position="66"/>
    </location>
</feature>
<keyword evidence="1" id="KW-0812">Transmembrane</keyword>
<feature type="transmembrane region" description="Helical" evidence="1">
    <location>
        <begin position="20"/>
        <end position="40"/>
    </location>
</feature>
<keyword evidence="3" id="KW-1185">Reference proteome</keyword>
<dbReference type="NCBIfam" id="NF041646">
    <property type="entry name" value="VC0807_fam"/>
    <property type="match status" value="1"/>
</dbReference>
<dbReference type="RefSeq" id="WP_343891307.1">
    <property type="nucleotide sequence ID" value="NZ_BAAAEH010000040.1"/>
</dbReference>
<evidence type="ECO:0000313" key="3">
    <source>
        <dbReference type="Proteomes" id="UP001419910"/>
    </source>
</evidence>
<feature type="transmembrane region" description="Helical" evidence="1">
    <location>
        <begin position="161"/>
        <end position="181"/>
    </location>
</feature>
<dbReference type="Proteomes" id="UP001419910">
    <property type="component" value="Unassembled WGS sequence"/>
</dbReference>
<feature type="transmembrane region" description="Helical" evidence="1">
    <location>
        <begin position="73"/>
        <end position="92"/>
    </location>
</feature>
<accession>A0ABU9Y282</accession>
<dbReference type="EMBL" id="JBDIME010000006">
    <property type="protein sequence ID" value="MEN2789907.1"/>
    <property type="molecule type" value="Genomic_DNA"/>
</dbReference>
<name>A0ABU9Y282_9SPHN</name>
<evidence type="ECO:0000313" key="2">
    <source>
        <dbReference type="EMBL" id="MEN2789907.1"/>
    </source>
</evidence>
<sequence length="237" mass="25429">MDAKPGLIVRIAAYLRKNGVQVLGEALVNFILPFVIYTYAEAPLGEVRALLVSSAPPILWSLVEFARHRRIDALSVLVVSGIALSLLAMLGGGGARFLQLREKLVTGVIGLAFLVSALIGKPMIYELARASMRRKSEGEAQQFEMLQVNAGFRRTMTVMTVVWGLGLLVDVAISVVLVFALSIRDYLIVNPILGYGTMGALSLWTFLYGQRARRRGEARRAAAAALAVGPDSGGSGG</sequence>
<evidence type="ECO:0000256" key="1">
    <source>
        <dbReference type="SAM" id="Phobius"/>
    </source>
</evidence>
<feature type="transmembrane region" description="Helical" evidence="1">
    <location>
        <begin position="104"/>
        <end position="125"/>
    </location>
</feature>
<organism evidence="2 3">
    <name type="scientific">Sphingomonas oligophenolica</name>
    <dbReference type="NCBI Taxonomy" id="301154"/>
    <lineage>
        <taxon>Bacteria</taxon>
        <taxon>Pseudomonadati</taxon>
        <taxon>Pseudomonadota</taxon>
        <taxon>Alphaproteobacteria</taxon>
        <taxon>Sphingomonadales</taxon>
        <taxon>Sphingomonadaceae</taxon>
        <taxon>Sphingomonas</taxon>
    </lineage>
</organism>
<feature type="transmembrane region" description="Helical" evidence="1">
    <location>
        <begin position="187"/>
        <end position="209"/>
    </location>
</feature>
<protein>
    <submittedName>
        <fullName evidence="2">VC0807 family protein</fullName>
    </submittedName>
</protein>
<comment type="caution">
    <text evidence="2">The sequence shown here is derived from an EMBL/GenBank/DDBJ whole genome shotgun (WGS) entry which is preliminary data.</text>
</comment>
<reference evidence="2 3" key="1">
    <citation type="submission" date="2024-05" db="EMBL/GenBank/DDBJ databases">
        <authorList>
            <person name="Liu Q."/>
            <person name="Xin Y.-H."/>
        </authorList>
    </citation>
    <scope>NUCLEOTIDE SEQUENCE [LARGE SCALE GENOMIC DNA]</scope>
    <source>
        <strain evidence="2 3">CGMCC 1.10181</strain>
    </source>
</reference>
<proteinExistence type="predicted"/>
<gene>
    <name evidence="2" type="ORF">ABC974_09745</name>
</gene>
<keyword evidence="1" id="KW-1133">Transmembrane helix</keyword>